<feature type="domain" description="F-box" evidence="1">
    <location>
        <begin position="81"/>
        <end position="139"/>
    </location>
</feature>
<dbReference type="InterPro" id="IPR032675">
    <property type="entry name" value="LRR_dom_sf"/>
</dbReference>
<dbReference type="Gene3D" id="3.80.10.10">
    <property type="entry name" value="Ribonuclease Inhibitor"/>
    <property type="match status" value="1"/>
</dbReference>
<keyword evidence="3" id="KW-1185">Reference proteome</keyword>
<name>A0A5N5QSW2_9AGAM</name>
<dbReference type="Proteomes" id="UP000383932">
    <property type="component" value="Unassembled WGS sequence"/>
</dbReference>
<dbReference type="AlphaFoldDB" id="A0A5N5QSW2"/>
<sequence>MAGGFHVALNNLQLAVIKYVEASAALHESDGAQSETDTDDIYCDINLAEEENQRLIEWTSSQLSHVHFALKRARNRSTLPSRLPSELLVEIFLLDTSEAAGPVLSTRAQRAVRRAVSLSGVCSYWRSLITKTASFWTQVPLAQSEGSGQITSLCLERSQTRLIDISTALFGWAGWRGGSVLVKHTQRIRSLTISAYAVGHIHSIMECVLHAGVPRHLKDLSVQFQGLSDPSYSTRIFPDPPHTSSMDNFKNLIKGLDTMDLGGIGVDWSHSTFDNLQVLTLRRGVLIGESSSPHILEDVAASCPKLSTLELIDCPLPIVFPGVAQCSSLGSVKTLCIRYPGFPLFCKTLGSISPEQYDIQLSLYSHFLPTQSSTLHPTQEIQLLVRFLLKFPNITALELKIKEVEETREWLPRALWALGNVHTICLGGFSNHPILTREFLSIITRPQDTDSPDEANRPYPSFRTIQMQGVVITDQEAFKTMITSHPVQLLELKGCFILLHDENSKSGDVVSPARISTSSPFYQWLSENVPKLSFRSSTTN</sequence>
<dbReference type="OrthoDB" id="2269034at2759"/>
<dbReference type="SUPFAM" id="SSF52047">
    <property type="entry name" value="RNI-like"/>
    <property type="match status" value="1"/>
</dbReference>
<reference evidence="2 3" key="1">
    <citation type="journal article" date="2019" name="Fungal Biol. Biotechnol.">
        <title>Draft genome sequence of fastidious pathogen Ceratobasidium theobromae, which causes vascular-streak dieback in Theobroma cacao.</title>
        <authorList>
            <person name="Ali S.S."/>
            <person name="Asman A."/>
            <person name="Shao J."/>
            <person name="Firmansyah A.P."/>
            <person name="Susilo A.W."/>
            <person name="Rosmana A."/>
            <person name="McMahon P."/>
            <person name="Junaid M."/>
            <person name="Guest D."/>
            <person name="Kheng T.Y."/>
            <person name="Meinhardt L.W."/>
            <person name="Bailey B.A."/>
        </authorList>
    </citation>
    <scope>NUCLEOTIDE SEQUENCE [LARGE SCALE GENOMIC DNA]</scope>
    <source>
        <strain evidence="2 3">CT2</strain>
    </source>
</reference>
<proteinExistence type="predicted"/>
<dbReference type="InterPro" id="IPR001810">
    <property type="entry name" value="F-box_dom"/>
</dbReference>
<dbReference type="EMBL" id="SSOP01000015">
    <property type="protein sequence ID" value="KAB5594830.1"/>
    <property type="molecule type" value="Genomic_DNA"/>
</dbReference>
<dbReference type="Pfam" id="PF12937">
    <property type="entry name" value="F-box-like"/>
    <property type="match status" value="1"/>
</dbReference>
<gene>
    <name evidence="2" type="ORF">CTheo_1645</name>
</gene>
<accession>A0A5N5QSW2</accession>
<evidence type="ECO:0000313" key="2">
    <source>
        <dbReference type="EMBL" id="KAB5594830.1"/>
    </source>
</evidence>
<evidence type="ECO:0000259" key="1">
    <source>
        <dbReference type="Pfam" id="PF12937"/>
    </source>
</evidence>
<organism evidence="2 3">
    <name type="scientific">Ceratobasidium theobromae</name>
    <dbReference type="NCBI Taxonomy" id="1582974"/>
    <lineage>
        <taxon>Eukaryota</taxon>
        <taxon>Fungi</taxon>
        <taxon>Dikarya</taxon>
        <taxon>Basidiomycota</taxon>
        <taxon>Agaricomycotina</taxon>
        <taxon>Agaricomycetes</taxon>
        <taxon>Cantharellales</taxon>
        <taxon>Ceratobasidiaceae</taxon>
        <taxon>Ceratobasidium</taxon>
    </lineage>
</organism>
<comment type="caution">
    <text evidence="2">The sequence shown here is derived from an EMBL/GenBank/DDBJ whole genome shotgun (WGS) entry which is preliminary data.</text>
</comment>
<evidence type="ECO:0000313" key="3">
    <source>
        <dbReference type="Proteomes" id="UP000383932"/>
    </source>
</evidence>
<protein>
    <recommendedName>
        <fullName evidence="1">F-box domain-containing protein</fullName>
    </recommendedName>
</protein>